<name>Q7SGK7_NEUCR</name>
<gene>
    <name evidence="2" type="ORF">NCU08077</name>
</gene>
<feature type="region of interest" description="Disordered" evidence="1">
    <location>
        <begin position="121"/>
        <end position="169"/>
    </location>
</feature>
<dbReference type="VEuPathDB" id="FungiDB:NCU08077"/>
<feature type="region of interest" description="Disordered" evidence="1">
    <location>
        <begin position="43"/>
        <end position="107"/>
    </location>
</feature>
<dbReference type="OMA" id="DSHYGKC"/>
<keyword evidence="3" id="KW-1185">Reference proteome</keyword>
<feature type="compositionally biased region" description="Basic and acidic residues" evidence="1">
    <location>
        <begin position="317"/>
        <end position="326"/>
    </location>
</feature>
<dbReference type="InParanoid" id="Q7SGK7"/>
<feature type="compositionally biased region" description="Polar residues" evidence="1">
    <location>
        <begin position="146"/>
        <end position="160"/>
    </location>
</feature>
<proteinExistence type="predicted"/>
<feature type="region of interest" description="Disordered" evidence="1">
    <location>
        <begin position="305"/>
        <end position="326"/>
    </location>
</feature>
<dbReference type="AlphaFoldDB" id="Q7SGK7"/>
<sequence length="354" mass="38803">MSEAINHPLQRRNAFRRVPKIPRQHLSSGFAYLLESLQVNRLNHPVPQGTTTSTTPSNVSTSSQAESSGPSVPSIPSVSSDPSSSSTGVHIPSDASGSHDSHHVSTTPRRFSWVTDDYVSDLDSDEENDPIMAPRRSVSPDVSPEGSLSDSDMDQNLNVPPNSPSDDDTTWDMDYYSTCWHCSDSHYGKCEAQKAYEELARKYWEGNGNVEEQLRQTDTRDFAAEAIANGRAGQGAAALRAGVRISRFIEGEESVMVPAKPLRPLESLKIWRKKKKTSSKWKGKEKVEGTGRDFLEERSNMNGELFGNARGSGVADGKPKTESKKGKGRFVERFIGELVAIAASFGCGCIGKHW</sequence>
<dbReference type="RefSeq" id="XP_965208.1">
    <property type="nucleotide sequence ID" value="XM_960115.1"/>
</dbReference>
<evidence type="ECO:0000313" key="2">
    <source>
        <dbReference type="EMBL" id="EAA35972.1"/>
    </source>
</evidence>
<organism evidence="2 3">
    <name type="scientific">Neurospora crassa (strain ATCC 24698 / 74-OR23-1A / CBS 708.71 / DSM 1257 / FGSC 987)</name>
    <dbReference type="NCBI Taxonomy" id="367110"/>
    <lineage>
        <taxon>Eukaryota</taxon>
        <taxon>Fungi</taxon>
        <taxon>Dikarya</taxon>
        <taxon>Ascomycota</taxon>
        <taxon>Pezizomycotina</taxon>
        <taxon>Sordariomycetes</taxon>
        <taxon>Sordariomycetidae</taxon>
        <taxon>Sordariales</taxon>
        <taxon>Sordariaceae</taxon>
        <taxon>Neurospora</taxon>
    </lineage>
</organism>
<feature type="compositionally biased region" description="Low complexity" evidence="1">
    <location>
        <begin position="50"/>
        <end position="86"/>
    </location>
</feature>
<dbReference type="Proteomes" id="UP000001805">
    <property type="component" value="Chromosome 1, Linkage Group I"/>
</dbReference>
<evidence type="ECO:0000313" key="3">
    <source>
        <dbReference type="Proteomes" id="UP000001805"/>
    </source>
</evidence>
<dbReference type="EMBL" id="CM002236">
    <property type="protein sequence ID" value="EAA35972.1"/>
    <property type="molecule type" value="Genomic_DNA"/>
</dbReference>
<dbReference type="OrthoDB" id="10411205at2759"/>
<protein>
    <submittedName>
        <fullName evidence="2">Uncharacterized protein</fullName>
    </submittedName>
</protein>
<accession>Q7SGK7</accession>
<evidence type="ECO:0000256" key="1">
    <source>
        <dbReference type="SAM" id="MobiDB-lite"/>
    </source>
</evidence>
<reference evidence="2 3" key="1">
    <citation type="journal article" date="2003" name="Nature">
        <title>The genome sequence of the filamentous fungus Neurospora crassa.</title>
        <authorList>
            <person name="Galagan J.E."/>
            <person name="Calvo S.E."/>
            <person name="Borkovich K.A."/>
            <person name="Selker E.U."/>
            <person name="Read N.D."/>
            <person name="Jaffe D."/>
            <person name="FitzHugh W."/>
            <person name="Ma L.J."/>
            <person name="Smirnov S."/>
            <person name="Purcell S."/>
            <person name="Rehman B."/>
            <person name="Elkins T."/>
            <person name="Engels R."/>
            <person name="Wang S."/>
            <person name="Nielsen C.B."/>
            <person name="Butler J."/>
            <person name="Endrizzi M."/>
            <person name="Qui D."/>
            <person name="Ianakiev P."/>
            <person name="Bell-Pedersen D."/>
            <person name="Nelson M.A."/>
            <person name="Werner-Washburne M."/>
            <person name="Selitrennikoff C.P."/>
            <person name="Kinsey J.A."/>
            <person name="Braun E.L."/>
            <person name="Zelter A."/>
            <person name="Schulte U."/>
            <person name="Kothe G.O."/>
            <person name="Jedd G."/>
            <person name="Mewes W."/>
            <person name="Staben C."/>
            <person name="Marcotte E."/>
            <person name="Greenberg D."/>
            <person name="Roy A."/>
            <person name="Foley K."/>
            <person name="Naylor J."/>
            <person name="Stange-Thomann N."/>
            <person name="Barrett R."/>
            <person name="Gnerre S."/>
            <person name="Kamal M."/>
            <person name="Kamvysselis M."/>
            <person name="Mauceli E."/>
            <person name="Bielke C."/>
            <person name="Rudd S."/>
            <person name="Frishman D."/>
            <person name="Krystofova S."/>
            <person name="Rasmussen C."/>
            <person name="Metzenberg R.L."/>
            <person name="Perkins D.D."/>
            <person name="Kroken S."/>
            <person name="Cogoni C."/>
            <person name="Macino G."/>
            <person name="Catcheside D."/>
            <person name="Li W."/>
            <person name="Pratt R.J."/>
            <person name="Osmani S.A."/>
            <person name="DeSouza C.P."/>
            <person name="Glass L."/>
            <person name="Orbach M.J."/>
            <person name="Berglund J.A."/>
            <person name="Voelker R."/>
            <person name="Yarden O."/>
            <person name="Plamann M."/>
            <person name="Seiler S."/>
            <person name="Dunlap J."/>
            <person name="Radford A."/>
            <person name="Aramayo R."/>
            <person name="Natvig D.O."/>
            <person name="Alex L.A."/>
            <person name="Mannhaupt G."/>
            <person name="Ebbole D.J."/>
            <person name="Freitag M."/>
            <person name="Paulsen I."/>
            <person name="Sachs M.S."/>
            <person name="Lander E.S."/>
            <person name="Nusbaum C."/>
            <person name="Birren B."/>
        </authorList>
    </citation>
    <scope>NUCLEOTIDE SEQUENCE [LARGE SCALE GENOMIC DNA]</scope>
    <source>
        <strain evidence="3">ATCC 24698 / 74-OR23-1A / CBS 708.71 / DSM 1257 / FGSC 987</strain>
    </source>
</reference>
<dbReference type="GeneID" id="3881332"/>
<dbReference type="KEGG" id="ncr:NCU08077"/>
<dbReference type="HOGENOM" id="CLU_783240_0_0_1"/>
<dbReference type="PaxDb" id="5141-EFNCRP00000008569"/>